<dbReference type="HOGENOM" id="CLU_1759049_0_0_1"/>
<dbReference type="Proteomes" id="UP000030671">
    <property type="component" value="Unassembled WGS sequence"/>
</dbReference>
<dbReference type="KEGG" id="hir:HETIRDRAFT_478531"/>
<feature type="compositionally biased region" description="Basic and acidic residues" evidence="1">
    <location>
        <begin position="66"/>
        <end position="96"/>
    </location>
</feature>
<gene>
    <name evidence="2" type="ORF">HETIRDRAFT_478531</name>
</gene>
<evidence type="ECO:0000313" key="3">
    <source>
        <dbReference type="Proteomes" id="UP000030671"/>
    </source>
</evidence>
<keyword evidence="3" id="KW-1185">Reference proteome</keyword>
<name>W4K1C8_HETIT</name>
<evidence type="ECO:0000256" key="1">
    <source>
        <dbReference type="SAM" id="MobiDB-lite"/>
    </source>
</evidence>
<accession>W4K1C8</accession>
<feature type="compositionally biased region" description="Basic and acidic residues" evidence="1">
    <location>
        <begin position="42"/>
        <end position="57"/>
    </location>
</feature>
<dbReference type="EMBL" id="KI925461">
    <property type="protein sequence ID" value="ETW79145.1"/>
    <property type="molecule type" value="Genomic_DNA"/>
</dbReference>
<dbReference type="GeneID" id="20677825"/>
<proteinExistence type="predicted"/>
<dbReference type="InParanoid" id="W4K1C8"/>
<feature type="compositionally biased region" description="Basic and acidic residues" evidence="1">
    <location>
        <begin position="116"/>
        <end position="140"/>
    </location>
</feature>
<sequence length="148" mass="17311">MLYSQSLTTGDGGERGMGARNLRTDVRAYVRACPHIYIYETRRDRTERRDTRADRQNERKKRKKERQMDRWTGRQMDRDRDREAKSGRAKTSEYRRAYNLGATAAATSTWRRRRIAKEGRKERKEEGCECASTDEKREGGRGASGDDV</sequence>
<evidence type="ECO:0000313" key="2">
    <source>
        <dbReference type="EMBL" id="ETW79145.1"/>
    </source>
</evidence>
<reference evidence="2 3" key="1">
    <citation type="journal article" date="2012" name="New Phytol.">
        <title>Insight into trade-off between wood decay and parasitism from the genome of a fungal forest pathogen.</title>
        <authorList>
            <person name="Olson A."/>
            <person name="Aerts A."/>
            <person name="Asiegbu F."/>
            <person name="Belbahri L."/>
            <person name="Bouzid O."/>
            <person name="Broberg A."/>
            <person name="Canback B."/>
            <person name="Coutinho P.M."/>
            <person name="Cullen D."/>
            <person name="Dalman K."/>
            <person name="Deflorio G."/>
            <person name="van Diepen L.T."/>
            <person name="Dunand C."/>
            <person name="Duplessis S."/>
            <person name="Durling M."/>
            <person name="Gonthier P."/>
            <person name="Grimwood J."/>
            <person name="Fossdal C.G."/>
            <person name="Hansson D."/>
            <person name="Henrissat B."/>
            <person name="Hietala A."/>
            <person name="Himmelstrand K."/>
            <person name="Hoffmeister D."/>
            <person name="Hogberg N."/>
            <person name="James T.Y."/>
            <person name="Karlsson M."/>
            <person name="Kohler A."/>
            <person name="Kues U."/>
            <person name="Lee Y.H."/>
            <person name="Lin Y.C."/>
            <person name="Lind M."/>
            <person name="Lindquist E."/>
            <person name="Lombard V."/>
            <person name="Lucas S."/>
            <person name="Lunden K."/>
            <person name="Morin E."/>
            <person name="Murat C."/>
            <person name="Park J."/>
            <person name="Raffaello T."/>
            <person name="Rouze P."/>
            <person name="Salamov A."/>
            <person name="Schmutz J."/>
            <person name="Solheim H."/>
            <person name="Stahlberg J."/>
            <person name="Velez H."/>
            <person name="de Vries R.P."/>
            <person name="Wiebenga A."/>
            <person name="Woodward S."/>
            <person name="Yakovlev I."/>
            <person name="Garbelotto M."/>
            <person name="Martin F."/>
            <person name="Grigoriev I.V."/>
            <person name="Stenlid J."/>
        </authorList>
    </citation>
    <scope>NUCLEOTIDE SEQUENCE [LARGE SCALE GENOMIC DNA]</scope>
    <source>
        <strain evidence="2 3">TC 32-1</strain>
    </source>
</reference>
<dbReference type="RefSeq" id="XP_009549406.1">
    <property type="nucleotide sequence ID" value="XM_009551111.1"/>
</dbReference>
<protein>
    <submittedName>
        <fullName evidence="2">Uncharacterized protein</fullName>
    </submittedName>
</protein>
<feature type="region of interest" description="Disordered" evidence="1">
    <location>
        <begin position="42"/>
        <end position="148"/>
    </location>
</feature>
<organism evidence="2 3">
    <name type="scientific">Heterobasidion irregulare (strain TC 32-1)</name>
    <dbReference type="NCBI Taxonomy" id="747525"/>
    <lineage>
        <taxon>Eukaryota</taxon>
        <taxon>Fungi</taxon>
        <taxon>Dikarya</taxon>
        <taxon>Basidiomycota</taxon>
        <taxon>Agaricomycotina</taxon>
        <taxon>Agaricomycetes</taxon>
        <taxon>Russulales</taxon>
        <taxon>Bondarzewiaceae</taxon>
        <taxon>Heterobasidion</taxon>
        <taxon>Heterobasidion annosum species complex</taxon>
    </lineage>
</organism>
<dbReference type="AlphaFoldDB" id="W4K1C8"/>
<dbReference type="OrthoDB" id="2441642at2759"/>